<reference evidence="3" key="1">
    <citation type="submission" date="2017-09" db="EMBL/GenBank/DDBJ databases">
        <title>Depth-based differentiation of microbial function through sediment-hosted aquifers and enrichment of novel symbionts in the deep terrestrial subsurface.</title>
        <authorList>
            <person name="Probst A.J."/>
            <person name="Ladd B."/>
            <person name="Jarett J.K."/>
            <person name="Geller-Mcgrath D.E."/>
            <person name="Sieber C.M.K."/>
            <person name="Emerson J.B."/>
            <person name="Anantharaman K."/>
            <person name="Thomas B.C."/>
            <person name="Malmstrom R."/>
            <person name="Stieglmeier M."/>
            <person name="Klingl A."/>
            <person name="Woyke T."/>
            <person name="Ryan C.M."/>
            <person name="Banfield J.F."/>
        </authorList>
    </citation>
    <scope>NUCLEOTIDE SEQUENCE [LARGE SCALE GENOMIC DNA]</scope>
</reference>
<name>A0A2H0WS43_9BACT</name>
<dbReference type="AlphaFoldDB" id="A0A2H0WS43"/>
<dbReference type="InterPro" id="IPR027381">
    <property type="entry name" value="LytR/CpsA/Psr_C"/>
</dbReference>
<comment type="caution">
    <text evidence="2">The sequence shown here is derived from an EMBL/GenBank/DDBJ whole genome shotgun (WGS) entry which is preliminary data.</text>
</comment>
<evidence type="ECO:0000313" key="3">
    <source>
        <dbReference type="Proteomes" id="UP000231198"/>
    </source>
</evidence>
<proteinExistence type="predicted"/>
<dbReference type="Pfam" id="PF13399">
    <property type="entry name" value="LytR_C"/>
    <property type="match status" value="1"/>
</dbReference>
<sequence length="480" mass="54936">MVYLFLDKNRIKLLYLKKNLFGQQETFFFEKNHEVTLLDKGRVANSDVMASAIKEAFTLAAKSPIKEREIFLILPQESFHFLRADIPADIAPSALQSFIKDKARSIFPVELESCYGDYFVKEHEGQKVITFFALDKESLNGYKKSFALLDLKIHKLLPDTLAYFKLFEKTLRKEKKETIFYVDYDKKQLSGYVFDSFGLIKPERWTHEVKNGETVEELLKKKVLDFEEQKHKLNRIILSGHDSEHIRQDTFTKSVGVWTNPLKRIIPNFYQEYVKQLVVDPKTNLSILQFDVCFGAFIFNQENKHFMVLKRDFGKQSKGSARLPKVSLPGKEIMLFIASFSLSFLVFSVLSRTQLNVNSILKKFEPTATPIPTLPPPTPTPTLSVKKEEVKIKILNGSGTAGKASEVKDILKNQGYQEILTGNAETFDYEQTEINAKKDLPSLANILQDDLSEYTKTIKKGVLGEDEVADVVIIIGKDFK</sequence>
<gene>
    <name evidence="2" type="ORF">COT62_03630</name>
</gene>
<organism evidence="2 3">
    <name type="scientific">Candidatus Roizmanbacteria bacterium CG09_land_8_20_14_0_10_41_9</name>
    <dbReference type="NCBI Taxonomy" id="1974850"/>
    <lineage>
        <taxon>Bacteria</taxon>
        <taxon>Candidatus Roizmaniibacteriota</taxon>
    </lineage>
</organism>
<evidence type="ECO:0000313" key="2">
    <source>
        <dbReference type="EMBL" id="PIS15447.1"/>
    </source>
</evidence>
<accession>A0A2H0WS43</accession>
<feature type="domain" description="LytR/CpsA/Psr regulator C-terminal" evidence="1">
    <location>
        <begin position="389"/>
        <end position="479"/>
    </location>
</feature>
<dbReference type="Proteomes" id="UP000231198">
    <property type="component" value="Unassembled WGS sequence"/>
</dbReference>
<evidence type="ECO:0000259" key="1">
    <source>
        <dbReference type="Pfam" id="PF13399"/>
    </source>
</evidence>
<protein>
    <recommendedName>
        <fullName evidence="1">LytR/CpsA/Psr regulator C-terminal domain-containing protein</fullName>
    </recommendedName>
</protein>
<dbReference type="Gene3D" id="3.30.1490.300">
    <property type="match status" value="1"/>
</dbReference>
<dbReference type="Gene3D" id="3.30.70.2390">
    <property type="match status" value="1"/>
</dbReference>
<dbReference type="EMBL" id="PEZG01000078">
    <property type="protein sequence ID" value="PIS15447.1"/>
    <property type="molecule type" value="Genomic_DNA"/>
</dbReference>
<dbReference type="Gene3D" id="3.30.420.40">
    <property type="match status" value="2"/>
</dbReference>